<dbReference type="Proteomes" id="UP000800235">
    <property type="component" value="Unassembled WGS sequence"/>
</dbReference>
<proteinExistence type="predicted"/>
<keyword evidence="2" id="KW-1185">Reference proteome</keyword>
<dbReference type="EMBL" id="MU007044">
    <property type="protein sequence ID" value="KAF2429757.1"/>
    <property type="molecule type" value="Genomic_DNA"/>
</dbReference>
<comment type="caution">
    <text evidence="1">The sequence shown here is derived from an EMBL/GenBank/DDBJ whole genome shotgun (WGS) entry which is preliminary data.</text>
</comment>
<name>A0A9P4TYC9_9PEZI</name>
<evidence type="ECO:0000313" key="2">
    <source>
        <dbReference type="Proteomes" id="UP000800235"/>
    </source>
</evidence>
<gene>
    <name evidence="1" type="ORF">EJ08DRAFT_650209</name>
</gene>
<reference evidence="1" key="1">
    <citation type="journal article" date="2020" name="Stud. Mycol.">
        <title>101 Dothideomycetes genomes: a test case for predicting lifestyles and emergence of pathogens.</title>
        <authorList>
            <person name="Haridas S."/>
            <person name="Albert R."/>
            <person name="Binder M."/>
            <person name="Bloem J."/>
            <person name="Labutti K."/>
            <person name="Salamov A."/>
            <person name="Andreopoulos B."/>
            <person name="Baker S."/>
            <person name="Barry K."/>
            <person name="Bills G."/>
            <person name="Bluhm B."/>
            <person name="Cannon C."/>
            <person name="Castanera R."/>
            <person name="Culley D."/>
            <person name="Daum C."/>
            <person name="Ezra D."/>
            <person name="Gonzalez J."/>
            <person name="Henrissat B."/>
            <person name="Kuo A."/>
            <person name="Liang C."/>
            <person name="Lipzen A."/>
            <person name="Lutzoni F."/>
            <person name="Magnuson J."/>
            <person name="Mondo S."/>
            <person name="Nolan M."/>
            <person name="Ohm R."/>
            <person name="Pangilinan J."/>
            <person name="Park H.-J."/>
            <person name="Ramirez L."/>
            <person name="Alfaro M."/>
            <person name="Sun H."/>
            <person name="Tritt A."/>
            <person name="Yoshinaga Y."/>
            <person name="Zwiers L.-H."/>
            <person name="Turgeon B."/>
            <person name="Goodwin S."/>
            <person name="Spatafora J."/>
            <person name="Crous P."/>
            <person name="Grigoriev I."/>
        </authorList>
    </citation>
    <scope>NUCLEOTIDE SEQUENCE</scope>
    <source>
        <strain evidence="1">CBS 130266</strain>
    </source>
</reference>
<evidence type="ECO:0000313" key="1">
    <source>
        <dbReference type="EMBL" id="KAF2429757.1"/>
    </source>
</evidence>
<organism evidence="1 2">
    <name type="scientific">Tothia fuscella</name>
    <dbReference type="NCBI Taxonomy" id="1048955"/>
    <lineage>
        <taxon>Eukaryota</taxon>
        <taxon>Fungi</taxon>
        <taxon>Dikarya</taxon>
        <taxon>Ascomycota</taxon>
        <taxon>Pezizomycotina</taxon>
        <taxon>Dothideomycetes</taxon>
        <taxon>Pleosporomycetidae</taxon>
        <taxon>Venturiales</taxon>
        <taxon>Cylindrosympodiaceae</taxon>
        <taxon>Tothia</taxon>
    </lineage>
</organism>
<sequence>MLSRYDYTGRCRSASLWAFIDFLYFGDYSDDAQTTFRHSNDNEPLKAGSRNAKDIQHAMLFNTEVYEHAVHFQLEHLQHVAMQKFHYAAELHWCTEDFISDAKFVFSATAEQRQFDQNYNRDRKTEELTESIKLTSSTTSHIPRPNFAQEFEDGSALLPETADVSAVVYKKMRSLLTSWALIHLPKIPKNGDIIELSEDFFTRELVRAMGECYHWERW</sequence>
<dbReference type="OrthoDB" id="6359816at2759"/>
<dbReference type="AlphaFoldDB" id="A0A9P4TYC9"/>
<accession>A0A9P4TYC9</accession>
<protein>
    <submittedName>
        <fullName evidence="1">Uncharacterized protein</fullName>
    </submittedName>
</protein>